<protein>
    <submittedName>
        <fullName evidence="1">Uncharacterized protein DUF3168</fullName>
    </submittedName>
</protein>
<evidence type="ECO:0000313" key="1">
    <source>
        <dbReference type="EMBL" id="TWH87461.1"/>
    </source>
</evidence>
<dbReference type="OrthoDB" id="2168818at2"/>
<keyword evidence="2" id="KW-1185">Reference proteome</keyword>
<reference evidence="1 2" key="1">
    <citation type="journal article" date="2015" name="Stand. Genomic Sci.">
        <title>Genomic Encyclopedia of Bacterial and Archaeal Type Strains, Phase III: the genomes of soil and plant-associated and newly described type strains.</title>
        <authorList>
            <person name="Whitman W.B."/>
            <person name="Woyke T."/>
            <person name="Klenk H.P."/>
            <person name="Zhou Y."/>
            <person name="Lilburn T.G."/>
            <person name="Beck B.J."/>
            <person name="De Vos P."/>
            <person name="Vandamme P."/>
            <person name="Eisen J.A."/>
            <person name="Garrity G."/>
            <person name="Hugenholtz P."/>
            <person name="Kyrpides N.C."/>
        </authorList>
    </citation>
    <scope>NUCLEOTIDE SEQUENCE [LARGE SCALE GENOMIC DNA]</scope>
    <source>
        <strain evidence="1 2">CGMCC 1.10115</strain>
    </source>
</reference>
<comment type="caution">
    <text evidence="1">The sequence shown here is derived from an EMBL/GenBank/DDBJ whole genome shotgun (WGS) entry which is preliminary data.</text>
</comment>
<dbReference type="RefSeq" id="WP_144542586.1">
    <property type="nucleotide sequence ID" value="NZ_CBCSDC010000002.1"/>
</dbReference>
<dbReference type="AlphaFoldDB" id="A0A562JWA8"/>
<organism evidence="1 2">
    <name type="scientific">Cytobacillus oceanisediminis</name>
    <dbReference type="NCBI Taxonomy" id="665099"/>
    <lineage>
        <taxon>Bacteria</taxon>
        <taxon>Bacillati</taxon>
        <taxon>Bacillota</taxon>
        <taxon>Bacilli</taxon>
        <taxon>Bacillales</taxon>
        <taxon>Bacillaceae</taxon>
        <taxon>Cytobacillus</taxon>
    </lineage>
</organism>
<dbReference type="EMBL" id="VLKI01000005">
    <property type="protein sequence ID" value="TWH87461.1"/>
    <property type="molecule type" value="Genomic_DNA"/>
</dbReference>
<sequence>MDMLDKIYQELITDEYIKEQASGRIKFYEYLATGNVTGPYIVIDPLSPPIPSDYGDNEPISDEYLYQVDVWTKNRKTTKEIAKRVQAVMRSLWLWHLWWRCG</sequence>
<evidence type="ECO:0000313" key="2">
    <source>
        <dbReference type="Proteomes" id="UP000318667"/>
    </source>
</evidence>
<name>A0A562JWA8_9BACI</name>
<accession>A0A562JWA8</accession>
<dbReference type="Proteomes" id="UP000318667">
    <property type="component" value="Unassembled WGS sequence"/>
</dbReference>
<gene>
    <name evidence="1" type="ORF">IQ19_02415</name>
</gene>
<proteinExistence type="predicted"/>
<dbReference type="GeneID" id="65403602"/>